<protein>
    <submittedName>
        <fullName evidence="3">Esterase</fullName>
    </submittedName>
</protein>
<gene>
    <name evidence="3" type="ORF">AVDCRST_MAG54-2019</name>
</gene>
<dbReference type="InterPro" id="IPR029058">
    <property type="entry name" value="AB_hydrolase_fold"/>
</dbReference>
<name>A0A6J4IIS7_9PSEU</name>
<feature type="non-terminal residue" evidence="3">
    <location>
        <position position="1"/>
    </location>
</feature>
<dbReference type="AlphaFoldDB" id="A0A6J4IIS7"/>
<evidence type="ECO:0000256" key="1">
    <source>
        <dbReference type="ARBA" id="ARBA00022801"/>
    </source>
</evidence>
<evidence type="ECO:0000259" key="2">
    <source>
        <dbReference type="Pfam" id="PF07859"/>
    </source>
</evidence>
<dbReference type="PANTHER" id="PTHR48081:SF8">
    <property type="entry name" value="ALPHA_BETA HYDROLASE FOLD-3 DOMAIN-CONTAINING PROTEIN-RELATED"/>
    <property type="match status" value="1"/>
</dbReference>
<feature type="domain" description="Alpha/beta hydrolase fold-3" evidence="2">
    <location>
        <begin position="3"/>
        <end position="112"/>
    </location>
</feature>
<organism evidence="3">
    <name type="scientific">uncultured Actinomycetospora sp</name>
    <dbReference type="NCBI Taxonomy" id="1135996"/>
    <lineage>
        <taxon>Bacteria</taxon>
        <taxon>Bacillati</taxon>
        <taxon>Actinomycetota</taxon>
        <taxon>Actinomycetes</taxon>
        <taxon>Pseudonocardiales</taxon>
        <taxon>Pseudonocardiaceae</taxon>
        <taxon>Actinomycetospora</taxon>
        <taxon>environmental samples</taxon>
    </lineage>
</organism>
<proteinExistence type="predicted"/>
<dbReference type="EMBL" id="CADCTH010000268">
    <property type="protein sequence ID" value="CAA9251611.1"/>
    <property type="molecule type" value="Genomic_DNA"/>
</dbReference>
<reference evidence="3" key="1">
    <citation type="submission" date="2020-02" db="EMBL/GenBank/DDBJ databases">
        <authorList>
            <person name="Meier V. D."/>
        </authorList>
    </citation>
    <scope>NUCLEOTIDE SEQUENCE</scope>
    <source>
        <strain evidence="3">AVDCRST_MAG54</strain>
    </source>
</reference>
<keyword evidence="1" id="KW-0378">Hydrolase</keyword>
<dbReference type="Gene3D" id="3.40.50.1820">
    <property type="entry name" value="alpha/beta hydrolase"/>
    <property type="match status" value="1"/>
</dbReference>
<evidence type="ECO:0000313" key="3">
    <source>
        <dbReference type="EMBL" id="CAA9251611.1"/>
    </source>
</evidence>
<dbReference type="GO" id="GO:0016787">
    <property type="term" value="F:hydrolase activity"/>
    <property type="evidence" value="ECO:0007669"/>
    <property type="project" value="UniProtKB-KW"/>
</dbReference>
<accession>A0A6J4IIS7</accession>
<sequence length="139" mass="14760">DRGVPPLGRTVLIAPALDLRLTNPEIALVEPHDPWLARPGVHVAAALWRGELPLEDPLVSPLLTDHAGLGPLTVFSGTRDITHPDTCLLVERARAAGVEVDLHEGAGLVHVYPLLPVPEGRAARAVIVRSLTGQKAGQQ</sequence>
<dbReference type="Pfam" id="PF07859">
    <property type="entry name" value="Abhydrolase_3"/>
    <property type="match status" value="1"/>
</dbReference>
<dbReference type="InterPro" id="IPR050300">
    <property type="entry name" value="GDXG_lipolytic_enzyme"/>
</dbReference>
<dbReference type="InterPro" id="IPR013094">
    <property type="entry name" value="AB_hydrolase_3"/>
</dbReference>
<dbReference type="SUPFAM" id="SSF53474">
    <property type="entry name" value="alpha/beta-Hydrolases"/>
    <property type="match status" value="1"/>
</dbReference>
<dbReference type="PANTHER" id="PTHR48081">
    <property type="entry name" value="AB HYDROLASE SUPERFAMILY PROTEIN C4A8.06C"/>
    <property type="match status" value="1"/>
</dbReference>